<sequence>MTPPSREAAMFLCVLCHFLLSQGKFMLSNAYFSMKTLPDVGARFRTLRKQARKTQRELAAATGMRQEAISRFEAGSASDFSLNKLLTLLQALDLEFEFKPTVRRPDLDDLLAERRGRLDDAKDPS</sequence>
<protein>
    <submittedName>
        <fullName evidence="2">Transcriptional regulator</fullName>
    </submittedName>
</protein>
<evidence type="ECO:0000313" key="2">
    <source>
        <dbReference type="EMBL" id="OZI82105.1"/>
    </source>
</evidence>
<evidence type="ECO:0000313" key="3">
    <source>
        <dbReference type="Proteomes" id="UP000216524"/>
    </source>
</evidence>
<dbReference type="Proteomes" id="UP000216524">
    <property type="component" value="Unassembled WGS sequence"/>
</dbReference>
<reference evidence="2 3" key="1">
    <citation type="submission" date="2017-05" db="EMBL/GenBank/DDBJ databases">
        <title>Complete and WGS of Bordetella genogroups.</title>
        <authorList>
            <person name="Spilker T."/>
            <person name="Lipuma J."/>
        </authorList>
    </citation>
    <scope>NUCLEOTIDE SEQUENCE [LARGE SCALE GENOMIC DNA]</scope>
    <source>
        <strain evidence="2 3">AU3139</strain>
    </source>
</reference>
<gene>
    <name evidence="2" type="ORF">CAL23_10570</name>
</gene>
<dbReference type="EMBL" id="NEVV01000001">
    <property type="protein sequence ID" value="OZI82105.1"/>
    <property type="molecule type" value="Genomic_DNA"/>
</dbReference>
<dbReference type="CDD" id="cd00093">
    <property type="entry name" value="HTH_XRE"/>
    <property type="match status" value="1"/>
</dbReference>
<name>A0ABX4FIR9_9BORD</name>
<comment type="caution">
    <text evidence="2">The sequence shown here is derived from an EMBL/GenBank/DDBJ whole genome shotgun (WGS) entry which is preliminary data.</text>
</comment>
<dbReference type="SUPFAM" id="SSF47413">
    <property type="entry name" value="lambda repressor-like DNA-binding domains"/>
    <property type="match status" value="1"/>
</dbReference>
<dbReference type="InterPro" id="IPR010982">
    <property type="entry name" value="Lambda_DNA-bd_dom_sf"/>
</dbReference>
<dbReference type="Pfam" id="PF13560">
    <property type="entry name" value="HTH_31"/>
    <property type="match status" value="1"/>
</dbReference>
<dbReference type="PROSITE" id="PS50943">
    <property type="entry name" value="HTH_CROC1"/>
    <property type="match status" value="1"/>
</dbReference>
<accession>A0ABX4FIR9</accession>
<evidence type="ECO:0000259" key="1">
    <source>
        <dbReference type="PROSITE" id="PS50943"/>
    </source>
</evidence>
<dbReference type="InterPro" id="IPR001387">
    <property type="entry name" value="Cro/C1-type_HTH"/>
</dbReference>
<keyword evidence="3" id="KW-1185">Reference proteome</keyword>
<organism evidence="2 3">
    <name type="scientific">Bordetella genomosp. 6</name>
    <dbReference type="NCBI Taxonomy" id="463024"/>
    <lineage>
        <taxon>Bacteria</taxon>
        <taxon>Pseudomonadati</taxon>
        <taxon>Pseudomonadota</taxon>
        <taxon>Betaproteobacteria</taxon>
        <taxon>Burkholderiales</taxon>
        <taxon>Alcaligenaceae</taxon>
        <taxon>Bordetella</taxon>
    </lineage>
</organism>
<dbReference type="Gene3D" id="1.10.260.40">
    <property type="entry name" value="lambda repressor-like DNA-binding domains"/>
    <property type="match status" value="1"/>
</dbReference>
<dbReference type="SMART" id="SM00530">
    <property type="entry name" value="HTH_XRE"/>
    <property type="match status" value="1"/>
</dbReference>
<proteinExistence type="predicted"/>
<feature type="domain" description="HTH cro/C1-type" evidence="1">
    <location>
        <begin position="44"/>
        <end position="99"/>
    </location>
</feature>